<name>A0ABU8I105_9SPHI</name>
<keyword evidence="4" id="KW-1185">Reference proteome</keyword>
<accession>A0ABU8I105</accession>
<dbReference type="Gene3D" id="2.120.10.30">
    <property type="entry name" value="TolB, C-terminal domain"/>
    <property type="match status" value="1"/>
</dbReference>
<protein>
    <submittedName>
        <fullName evidence="3">PQQ-binding-like beta-propeller repeat protein</fullName>
    </submittedName>
</protein>
<keyword evidence="1" id="KW-0732">Signal</keyword>
<dbReference type="InterPro" id="IPR011042">
    <property type="entry name" value="6-blade_b-propeller_TolB-like"/>
</dbReference>
<dbReference type="RefSeq" id="WP_336557046.1">
    <property type="nucleotide sequence ID" value="NZ_JAYLLN010000001.1"/>
</dbReference>
<feature type="signal peptide" evidence="1">
    <location>
        <begin position="1"/>
        <end position="28"/>
    </location>
</feature>
<proteinExistence type="predicted"/>
<evidence type="ECO:0000259" key="2">
    <source>
        <dbReference type="Pfam" id="PF13360"/>
    </source>
</evidence>
<evidence type="ECO:0000313" key="3">
    <source>
        <dbReference type="EMBL" id="MEI5983416.1"/>
    </source>
</evidence>
<organism evidence="3 4">
    <name type="scientific">Sphingobacterium tenebrionis</name>
    <dbReference type="NCBI Taxonomy" id="3111775"/>
    <lineage>
        <taxon>Bacteria</taxon>
        <taxon>Pseudomonadati</taxon>
        <taxon>Bacteroidota</taxon>
        <taxon>Sphingobacteriia</taxon>
        <taxon>Sphingobacteriales</taxon>
        <taxon>Sphingobacteriaceae</taxon>
        <taxon>Sphingobacterium</taxon>
    </lineage>
</organism>
<feature type="chain" id="PRO_5045137544" evidence="1">
    <location>
        <begin position="29"/>
        <end position="278"/>
    </location>
</feature>
<dbReference type="InterPro" id="IPR002372">
    <property type="entry name" value="PQQ_rpt_dom"/>
</dbReference>
<feature type="domain" description="Pyrrolo-quinoline quinone repeat" evidence="2">
    <location>
        <begin position="49"/>
        <end position="196"/>
    </location>
</feature>
<sequence length="278" mass="30151">MRSLFLSAALLCSSLLGSFMLSHGQAKLAPLWESKEQLPVPESVLYVPERNELFVSLIDGDGSAADGKGGIAILNMDGSLKNATWVEGLNAPKGMALYKDQLYVADINEVVVIDIITGNVINQIKIDRAVFLNDVTVDATGKVFVSDTREGKIYMLHNNRPRLYMSDVPSVNGLKVINGSLYAMAGPELWKIDNKKKTVIAKGLKLGGDGLEPVGDGSFLVTCWGGLIYHISANGEVRELLDVQGKMNTADLGYNAKDKILYVPTFLNNSVIAYQLSL</sequence>
<dbReference type="SUPFAM" id="SSF63829">
    <property type="entry name" value="Calcium-dependent phosphotriesterase"/>
    <property type="match status" value="1"/>
</dbReference>
<dbReference type="EMBL" id="JAYLLN010000001">
    <property type="protein sequence ID" value="MEI5983416.1"/>
    <property type="molecule type" value="Genomic_DNA"/>
</dbReference>
<evidence type="ECO:0000313" key="4">
    <source>
        <dbReference type="Proteomes" id="UP001363035"/>
    </source>
</evidence>
<dbReference type="Pfam" id="PF13360">
    <property type="entry name" value="PQQ_2"/>
    <property type="match status" value="1"/>
</dbReference>
<evidence type="ECO:0000256" key="1">
    <source>
        <dbReference type="SAM" id="SignalP"/>
    </source>
</evidence>
<comment type="caution">
    <text evidence="3">The sequence shown here is derived from an EMBL/GenBank/DDBJ whole genome shotgun (WGS) entry which is preliminary data.</text>
</comment>
<reference evidence="3 4" key="1">
    <citation type="submission" date="2024-01" db="EMBL/GenBank/DDBJ databases">
        <title>Sphingobacterium tenebrionis sp. nov., a novel endophyte isolated from tenebrio molitor intestines.</title>
        <authorList>
            <person name="Zhang C."/>
        </authorList>
    </citation>
    <scope>NUCLEOTIDE SEQUENCE [LARGE SCALE GENOMIC DNA]</scope>
    <source>
        <strain evidence="3 4">PU5-4</strain>
    </source>
</reference>
<gene>
    <name evidence="3" type="ORF">VJ786_00740</name>
</gene>
<dbReference type="Proteomes" id="UP001363035">
    <property type="component" value="Unassembled WGS sequence"/>
</dbReference>